<dbReference type="AlphaFoldDB" id="A0A4Y0BE23"/>
<keyword evidence="1" id="KW-0812">Transmembrane</keyword>
<accession>A0A4Y0BE23</accession>
<evidence type="ECO:0000256" key="1">
    <source>
        <dbReference type="SAM" id="Phobius"/>
    </source>
</evidence>
<dbReference type="VEuPathDB" id="VectorBase:AFUN2_012139"/>
<sequence>MTSRVLLLLGLLGLILLMLAGCDWISRRVAEWMYRTSIISWILSFGPNYMFHFVVATVQSVLLNWAFPSLLYAVLHIKVQRMTLTGPIYSTSKLELTFQSFEYSSQGICIQISVLCIEMDIFPISSESPCIYICKPKVTINFAKGTHNRTKNGLSTNDPETTAPTHLETFPNYLQRALLQYFLRRVDFSFTNGIVQVIDKSRQFQLNVNLNFEKIWYDKFNESKLLIIGLWASIDLVDAFRKANFGCESCKITFSNFRKRSQPYSNKLLNILVNGQTQARPREGEAFRVPSLTVKQDS</sequence>
<dbReference type="PROSITE" id="PS51257">
    <property type="entry name" value="PROKAR_LIPOPROTEIN"/>
    <property type="match status" value="1"/>
</dbReference>
<keyword evidence="1" id="KW-0472">Membrane</keyword>
<name>A0A4Y0BE23_ANOFN</name>
<organism evidence="2">
    <name type="scientific">Anopheles funestus</name>
    <name type="common">African malaria mosquito</name>
    <dbReference type="NCBI Taxonomy" id="62324"/>
    <lineage>
        <taxon>Eukaryota</taxon>
        <taxon>Metazoa</taxon>
        <taxon>Ecdysozoa</taxon>
        <taxon>Arthropoda</taxon>
        <taxon>Hexapoda</taxon>
        <taxon>Insecta</taxon>
        <taxon>Pterygota</taxon>
        <taxon>Neoptera</taxon>
        <taxon>Endopterygota</taxon>
        <taxon>Diptera</taxon>
        <taxon>Nematocera</taxon>
        <taxon>Culicoidea</taxon>
        <taxon>Culicidae</taxon>
        <taxon>Anophelinae</taxon>
        <taxon>Anopheles</taxon>
    </lineage>
</organism>
<keyword evidence="1" id="KW-1133">Transmembrane helix</keyword>
<dbReference type="EnsemblMetazoa" id="AFUN018589-RA">
    <property type="protein sequence ID" value="AFUN018589-PA"/>
    <property type="gene ID" value="AFUN018589"/>
</dbReference>
<feature type="transmembrane region" description="Helical" evidence="1">
    <location>
        <begin position="49"/>
        <end position="75"/>
    </location>
</feature>
<dbReference type="VEuPathDB" id="VectorBase:AFUN018589"/>
<evidence type="ECO:0000313" key="2">
    <source>
        <dbReference type="EnsemblMetazoa" id="AFUN018589-PA"/>
    </source>
</evidence>
<proteinExistence type="predicted"/>
<protein>
    <submittedName>
        <fullName evidence="2">Uncharacterized protein</fullName>
    </submittedName>
</protein>
<reference evidence="2" key="1">
    <citation type="submission" date="2020-05" db="UniProtKB">
        <authorList>
            <consortium name="EnsemblMetazoa"/>
        </authorList>
    </citation>
    <scope>IDENTIFICATION</scope>
    <source>
        <strain evidence="2">FUMOZ</strain>
    </source>
</reference>